<evidence type="ECO:0000313" key="2">
    <source>
        <dbReference type="EMBL" id="KAK1939783.1"/>
    </source>
</evidence>
<sequence>MANPSLVQARSNRQRAASRRKDMAAEKKTRGMVTGMKHEKEQPKPAAAHRQKVATPRGGAPKANVVEKHTPDSARRASSLKRQRVESADNMEAVSKQHAHKRTCTHSVGGPFATFFATIRKAFSSITDSTSKLISSVTAIVPMSK</sequence>
<protein>
    <submittedName>
        <fullName evidence="2">Uncharacterized protein</fullName>
    </submittedName>
</protein>
<reference evidence="2" key="2">
    <citation type="submission" date="2021-05" db="EMBL/GenBank/DDBJ databases">
        <authorList>
            <person name="Pain A."/>
        </authorList>
    </citation>
    <scope>NUCLEOTIDE SEQUENCE</scope>
    <source>
        <strain evidence="2">1802A</strain>
    </source>
</reference>
<feature type="compositionally biased region" description="Basic and acidic residues" evidence="1">
    <location>
        <begin position="65"/>
        <end position="75"/>
    </location>
</feature>
<accession>A0AAD9GKA8</accession>
<dbReference type="Proteomes" id="UP001195914">
    <property type="component" value="Unassembled WGS sequence"/>
</dbReference>
<evidence type="ECO:0000313" key="3">
    <source>
        <dbReference type="Proteomes" id="UP001195914"/>
    </source>
</evidence>
<feature type="region of interest" description="Disordered" evidence="1">
    <location>
        <begin position="1"/>
        <end position="104"/>
    </location>
</feature>
<evidence type="ECO:0000256" key="1">
    <source>
        <dbReference type="SAM" id="MobiDB-lite"/>
    </source>
</evidence>
<name>A0AAD9GKA8_BABDI</name>
<organism evidence="2 3">
    <name type="scientific">Babesia divergens</name>
    <dbReference type="NCBI Taxonomy" id="32595"/>
    <lineage>
        <taxon>Eukaryota</taxon>
        <taxon>Sar</taxon>
        <taxon>Alveolata</taxon>
        <taxon>Apicomplexa</taxon>
        <taxon>Aconoidasida</taxon>
        <taxon>Piroplasmida</taxon>
        <taxon>Babesiidae</taxon>
        <taxon>Babesia</taxon>
    </lineage>
</organism>
<dbReference type="EMBL" id="JAHBMH010000007">
    <property type="protein sequence ID" value="KAK1939783.1"/>
    <property type="molecule type" value="Genomic_DNA"/>
</dbReference>
<proteinExistence type="predicted"/>
<dbReference type="AlphaFoldDB" id="A0AAD9GKA8"/>
<feature type="compositionally biased region" description="Basic and acidic residues" evidence="1">
    <location>
        <begin position="19"/>
        <end position="29"/>
    </location>
</feature>
<comment type="caution">
    <text evidence="2">The sequence shown here is derived from an EMBL/GenBank/DDBJ whole genome shotgun (WGS) entry which is preliminary data.</text>
</comment>
<gene>
    <name evidence="2" type="ORF">X943_003278</name>
</gene>
<keyword evidence="3" id="KW-1185">Reference proteome</keyword>
<reference evidence="2" key="1">
    <citation type="journal article" date="2014" name="Nucleic Acids Res.">
        <title>The evolutionary dynamics of variant antigen genes in Babesia reveal a history of genomic innovation underlying host-parasite interaction.</title>
        <authorList>
            <person name="Jackson A.P."/>
            <person name="Otto T.D."/>
            <person name="Darby A."/>
            <person name="Ramaprasad A."/>
            <person name="Xia D."/>
            <person name="Echaide I.E."/>
            <person name="Farber M."/>
            <person name="Gahlot S."/>
            <person name="Gamble J."/>
            <person name="Gupta D."/>
            <person name="Gupta Y."/>
            <person name="Jackson L."/>
            <person name="Malandrin L."/>
            <person name="Malas T.B."/>
            <person name="Moussa E."/>
            <person name="Nair M."/>
            <person name="Reid A.J."/>
            <person name="Sanders M."/>
            <person name="Sharma J."/>
            <person name="Tracey A."/>
            <person name="Quail M.A."/>
            <person name="Weir W."/>
            <person name="Wastling J.M."/>
            <person name="Hall N."/>
            <person name="Willadsen P."/>
            <person name="Lingelbach K."/>
            <person name="Shiels B."/>
            <person name="Tait A."/>
            <person name="Berriman M."/>
            <person name="Allred D.R."/>
            <person name="Pain A."/>
        </authorList>
    </citation>
    <scope>NUCLEOTIDE SEQUENCE</scope>
    <source>
        <strain evidence="2">1802A</strain>
    </source>
</reference>